<reference evidence="6 7" key="1">
    <citation type="submission" date="2019-07" db="EMBL/GenBank/DDBJ databases">
        <title>WGS assembly of Gossypium mustelinum.</title>
        <authorList>
            <person name="Chen Z.J."/>
            <person name="Sreedasyam A."/>
            <person name="Ando A."/>
            <person name="Song Q."/>
            <person name="De L."/>
            <person name="Hulse-Kemp A."/>
            <person name="Ding M."/>
            <person name="Ye W."/>
            <person name="Kirkbride R."/>
            <person name="Jenkins J."/>
            <person name="Plott C."/>
            <person name="Lovell J."/>
            <person name="Lin Y.-M."/>
            <person name="Vaughn R."/>
            <person name="Liu B."/>
            <person name="Li W."/>
            <person name="Simpson S."/>
            <person name="Scheffler B."/>
            <person name="Saski C."/>
            <person name="Grover C."/>
            <person name="Hu G."/>
            <person name="Conover J."/>
            <person name="Carlson J."/>
            <person name="Shu S."/>
            <person name="Boston L."/>
            <person name="Williams M."/>
            <person name="Peterson D."/>
            <person name="Mcgee K."/>
            <person name="Jones D."/>
            <person name="Wendel J."/>
            <person name="Stelly D."/>
            <person name="Grimwood J."/>
            <person name="Schmutz J."/>
        </authorList>
    </citation>
    <scope>NUCLEOTIDE SEQUENCE [LARGE SCALE GENOMIC DNA]</scope>
    <source>
        <strain evidence="6">1408120.09</strain>
    </source>
</reference>
<name>A0A5D2W3R6_GOSMU</name>
<protein>
    <recommendedName>
        <fullName evidence="5">Strictosidine synthase conserved region domain-containing protein</fullName>
    </recommendedName>
</protein>
<evidence type="ECO:0000313" key="7">
    <source>
        <dbReference type="Proteomes" id="UP000323597"/>
    </source>
</evidence>
<keyword evidence="7" id="KW-1185">Reference proteome</keyword>
<evidence type="ECO:0000313" key="6">
    <source>
        <dbReference type="EMBL" id="TYI96285.1"/>
    </source>
</evidence>
<feature type="domain" description="Strictosidine synthase conserved region" evidence="5">
    <location>
        <begin position="136"/>
        <end position="219"/>
    </location>
</feature>
<organism evidence="6 7">
    <name type="scientific">Gossypium mustelinum</name>
    <name type="common">Cotton</name>
    <name type="synonym">Gossypium caicoense</name>
    <dbReference type="NCBI Taxonomy" id="34275"/>
    <lineage>
        <taxon>Eukaryota</taxon>
        <taxon>Viridiplantae</taxon>
        <taxon>Streptophyta</taxon>
        <taxon>Embryophyta</taxon>
        <taxon>Tracheophyta</taxon>
        <taxon>Spermatophyta</taxon>
        <taxon>Magnoliopsida</taxon>
        <taxon>eudicotyledons</taxon>
        <taxon>Gunneridae</taxon>
        <taxon>Pentapetalae</taxon>
        <taxon>rosids</taxon>
        <taxon>malvids</taxon>
        <taxon>Malvales</taxon>
        <taxon>Malvaceae</taxon>
        <taxon>Malvoideae</taxon>
        <taxon>Gossypium</taxon>
    </lineage>
</organism>
<evidence type="ECO:0000256" key="2">
    <source>
        <dbReference type="ARBA" id="ARBA00009191"/>
    </source>
</evidence>
<dbReference type="PANTHER" id="PTHR10426:SF86">
    <property type="entry name" value="PROTEIN STRICTOSIDINE SYNTHASE-LIKE 10-LIKE"/>
    <property type="match status" value="1"/>
</dbReference>
<comment type="similarity">
    <text evidence="2">Belongs to the strictosidine synthase family.</text>
</comment>
<sequence>MEHDVEKIDERFLYQKHNVIISKAYEFINLIKVTGLVEGPYVGVSDGRILKWHGPKLGWKEFAIPSPIRKTELCDGSTNPNLEPICGRPLGLKFNPVTYDLYIGDAYFGILMIGPNGGIAQTLVSSIEGIPFKFINGLDIDSSTGVIYFTDSSITFQRKYAYFLSRSTDSSGKVLKYDLHAKNVSVIYTSLMFPNRVALSKNHSFLLVVGTIRRRILKFNLGTNNFDTEVFAALPRVPDNIKMNHKGEFRVALNAGRFGEINDDAPDPIGIKYDQEGRILK</sequence>
<keyword evidence="4" id="KW-0325">Glycoprotein</keyword>
<evidence type="ECO:0000256" key="4">
    <source>
        <dbReference type="ARBA" id="ARBA00023180"/>
    </source>
</evidence>
<accession>A0A5D2W3R6</accession>
<comment type="subcellular location">
    <subcellularLocation>
        <location evidence="1">Vacuole</location>
    </subcellularLocation>
</comment>
<proteinExistence type="inferred from homology"/>
<dbReference type="InterPro" id="IPR011042">
    <property type="entry name" value="6-blade_b-propeller_TolB-like"/>
</dbReference>
<evidence type="ECO:0000256" key="3">
    <source>
        <dbReference type="ARBA" id="ARBA00022554"/>
    </source>
</evidence>
<gene>
    <name evidence="6" type="ORF">E1A91_D01G061200v1</name>
</gene>
<dbReference type="Pfam" id="PF03088">
    <property type="entry name" value="Str_synth"/>
    <property type="match status" value="1"/>
</dbReference>
<dbReference type="Gene3D" id="2.120.10.30">
    <property type="entry name" value="TolB, C-terminal domain"/>
    <property type="match status" value="1"/>
</dbReference>
<dbReference type="InterPro" id="IPR018119">
    <property type="entry name" value="Strictosidine_synth_cons-reg"/>
</dbReference>
<dbReference type="AlphaFoldDB" id="A0A5D2W3R6"/>
<evidence type="ECO:0000259" key="5">
    <source>
        <dbReference type="Pfam" id="PF03088"/>
    </source>
</evidence>
<dbReference type="SUPFAM" id="SSF63829">
    <property type="entry name" value="Calcium-dependent phosphotriesterase"/>
    <property type="match status" value="1"/>
</dbReference>
<evidence type="ECO:0000256" key="1">
    <source>
        <dbReference type="ARBA" id="ARBA00004116"/>
    </source>
</evidence>
<dbReference type="PANTHER" id="PTHR10426">
    <property type="entry name" value="STRICTOSIDINE SYNTHASE-RELATED"/>
    <property type="match status" value="1"/>
</dbReference>
<keyword evidence="3" id="KW-0926">Vacuole</keyword>
<dbReference type="EMBL" id="CM017649">
    <property type="protein sequence ID" value="TYI96285.1"/>
    <property type="molecule type" value="Genomic_DNA"/>
</dbReference>
<dbReference type="Proteomes" id="UP000323597">
    <property type="component" value="Chromosome D01"/>
</dbReference>
<dbReference type="GO" id="GO:0012505">
    <property type="term" value="C:endomembrane system"/>
    <property type="evidence" value="ECO:0007669"/>
    <property type="project" value="TreeGrafter"/>
</dbReference>
<dbReference type="GO" id="GO:0005773">
    <property type="term" value="C:vacuole"/>
    <property type="evidence" value="ECO:0007669"/>
    <property type="project" value="UniProtKB-SubCell"/>
</dbReference>
<dbReference type="GO" id="GO:0016787">
    <property type="term" value="F:hydrolase activity"/>
    <property type="evidence" value="ECO:0007669"/>
    <property type="project" value="TreeGrafter"/>
</dbReference>